<dbReference type="InterPro" id="IPR011051">
    <property type="entry name" value="RmlC_Cupin_sf"/>
</dbReference>
<dbReference type="OrthoDB" id="9805356at2"/>
<dbReference type="CDD" id="cd02209">
    <property type="entry name" value="cupin_XRE_C"/>
    <property type="match status" value="1"/>
</dbReference>
<dbReference type="PANTHER" id="PTHR46797">
    <property type="entry name" value="HTH-TYPE TRANSCRIPTIONAL REGULATOR"/>
    <property type="match status" value="1"/>
</dbReference>
<dbReference type="Gene3D" id="2.60.120.10">
    <property type="entry name" value="Jelly Rolls"/>
    <property type="match status" value="1"/>
</dbReference>
<dbReference type="PANTHER" id="PTHR46797:SF2">
    <property type="entry name" value="TRANSCRIPTIONAL REGULATOR"/>
    <property type="match status" value="1"/>
</dbReference>
<keyword evidence="1" id="KW-0238">DNA-binding</keyword>
<dbReference type="CDD" id="cd00093">
    <property type="entry name" value="HTH_XRE"/>
    <property type="match status" value="1"/>
</dbReference>
<dbReference type="GO" id="GO:0003677">
    <property type="term" value="F:DNA binding"/>
    <property type="evidence" value="ECO:0007669"/>
    <property type="project" value="UniProtKB-KW"/>
</dbReference>
<evidence type="ECO:0000313" key="3">
    <source>
        <dbReference type="EMBL" id="TQV82326.1"/>
    </source>
</evidence>
<dbReference type="Gene3D" id="1.10.260.40">
    <property type="entry name" value="lambda repressor-like DNA-binding domains"/>
    <property type="match status" value="1"/>
</dbReference>
<dbReference type="InterPro" id="IPR001387">
    <property type="entry name" value="Cro/C1-type_HTH"/>
</dbReference>
<comment type="caution">
    <text evidence="3">The sequence shown here is derived from an EMBL/GenBank/DDBJ whole genome shotgun (WGS) entry which is preliminary data.</text>
</comment>
<dbReference type="Proteomes" id="UP000315252">
    <property type="component" value="Unassembled WGS sequence"/>
</dbReference>
<evidence type="ECO:0000259" key="2">
    <source>
        <dbReference type="PROSITE" id="PS50943"/>
    </source>
</evidence>
<dbReference type="AlphaFoldDB" id="A0A545TYL7"/>
<keyword evidence="4" id="KW-1185">Reference proteome</keyword>
<protein>
    <submittedName>
        <fullName evidence="3">Helix-turn-helix domain-containing protein</fullName>
    </submittedName>
</protein>
<dbReference type="InterPro" id="IPR013096">
    <property type="entry name" value="Cupin_2"/>
</dbReference>
<accession>A0A545TYL7</accession>
<evidence type="ECO:0000256" key="1">
    <source>
        <dbReference type="ARBA" id="ARBA00023125"/>
    </source>
</evidence>
<dbReference type="SMART" id="SM00530">
    <property type="entry name" value="HTH_XRE"/>
    <property type="match status" value="1"/>
</dbReference>
<dbReference type="InterPro" id="IPR010982">
    <property type="entry name" value="Lambda_DNA-bd_dom_sf"/>
</dbReference>
<dbReference type="GO" id="GO:0003700">
    <property type="term" value="F:DNA-binding transcription factor activity"/>
    <property type="evidence" value="ECO:0007669"/>
    <property type="project" value="TreeGrafter"/>
</dbReference>
<dbReference type="Pfam" id="PF07883">
    <property type="entry name" value="Cupin_2"/>
    <property type="match status" value="1"/>
</dbReference>
<evidence type="ECO:0000313" key="4">
    <source>
        <dbReference type="Proteomes" id="UP000315252"/>
    </source>
</evidence>
<proteinExistence type="predicted"/>
<reference evidence="3 4" key="1">
    <citation type="submission" date="2019-06" db="EMBL/GenBank/DDBJ databases">
        <title>Whole genome sequence for Rhodospirillaceae sp. R148.</title>
        <authorList>
            <person name="Wang G."/>
        </authorList>
    </citation>
    <scope>NUCLEOTIDE SEQUENCE [LARGE SCALE GENOMIC DNA]</scope>
    <source>
        <strain evidence="3 4">R148</strain>
    </source>
</reference>
<dbReference type="RefSeq" id="WP_142895957.1">
    <property type="nucleotide sequence ID" value="NZ_ML660053.1"/>
</dbReference>
<dbReference type="PROSITE" id="PS50943">
    <property type="entry name" value="HTH_CROC1"/>
    <property type="match status" value="1"/>
</dbReference>
<dbReference type="EMBL" id="VHSH01000002">
    <property type="protein sequence ID" value="TQV82326.1"/>
    <property type="molecule type" value="Genomic_DNA"/>
</dbReference>
<organism evidence="3 4">
    <name type="scientific">Denitrobaculum tricleocarpae</name>
    <dbReference type="NCBI Taxonomy" id="2591009"/>
    <lineage>
        <taxon>Bacteria</taxon>
        <taxon>Pseudomonadati</taxon>
        <taxon>Pseudomonadota</taxon>
        <taxon>Alphaproteobacteria</taxon>
        <taxon>Rhodospirillales</taxon>
        <taxon>Rhodospirillaceae</taxon>
        <taxon>Denitrobaculum</taxon>
    </lineage>
</organism>
<name>A0A545TYL7_9PROT</name>
<feature type="domain" description="HTH cro/C1-type" evidence="2">
    <location>
        <begin position="24"/>
        <end position="78"/>
    </location>
</feature>
<gene>
    <name evidence="3" type="ORF">FKG95_08920</name>
</gene>
<dbReference type="SUPFAM" id="SSF47413">
    <property type="entry name" value="lambda repressor-like DNA-binding domains"/>
    <property type="match status" value="1"/>
</dbReference>
<dbReference type="GO" id="GO:0005829">
    <property type="term" value="C:cytosol"/>
    <property type="evidence" value="ECO:0007669"/>
    <property type="project" value="TreeGrafter"/>
</dbReference>
<dbReference type="InterPro" id="IPR014710">
    <property type="entry name" value="RmlC-like_jellyroll"/>
</dbReference>
<sequence>MDGGTQSEDTQRLAAQRAAVGRDLRALRQSKQVTLQQLADQIGRSVGYLSQVERGLSDLPIADLRAIAETLKVPMGLFFTAGEATPKQSIAEAHYVVRANQRRRLGSPESGITEELLSPDLGGSFETFLTVIEPGAAREQAISRGAEEAAYLVSGSLEIKIGDNSFTLNEGDSFRIEREAFSWRNKTERRAVLVWTLSPPVY</sequence>
<dbReference type="InterPro" id="IPR050807">
    <property type="entry name" value="TransReg_Diox_bact_type"/>
</dbReference>
<dbReference type="SUPFAM" id="SSF51182">
    <property type="entry name" value="RmlC-like cupins"/>
    <property type="match status" value="1"/>
</dbReference>
<dbReference type="Pfam" id="PF13560">
    <property type="entry name" value="HTH_31"/>
    <property type="match status" value="1"/>
</dbReference>